<evidence type="ECO:0000256" key="2">
    <source>
        <dbReference type="ARBA" id="ARBA00004429"/>
    </source>
</evidence>
<dbReference type="SUPFAM" id="SSF158472">
    <property type="entry name" value="HAMP domain-like"/>
    <property type="match status" value="1"/>
</dbReference>
<dbReference type="SUPFAM" id="SSF55781">
    <property type="entry name" value="GAF domain-like"/>
    <property type="match status" value="1"/>
</dbReference>
<keyword evidence="12 14" id="KW-0902">Two-component regulatory system</keyword>
<evidence type="ECO:0000256" key="9">
    <source>
        <dbReference type="ARBA" id="ARBA00022777"/>
    </source>
</evidence>
<comment type="caution">
    <text evidence="18">The sequence shown here is derived from an EMBL/GenBank/DDBJ whole genome shotgun (WGS) entry which is preliminary data.</text>
</comment>
<dbReference type="InterPro" id="IPR029016">
    <property type="entry name" value="GAF-like_dom_sf"/>
</dbReference>
<evidence type="ECO:0000256" key="5">
    <source>
        <dbReference type="ARBA" id="ARBA00022553"/>
    </source>
</evidence>
<keyword evidence="10 14" id="KW-0067">ATP-binding</keyword>
<keyword evidence="7 16" id="KW-0812">Transmembrane</keyword>
<feature type="domain" description="HAMP" evidence="17">
    <location>
        <begin position="180"/>
        <end position="233"/>
    </location>
</feature>
<dbReference type="Gene3D" id="1.10.8.500">
    <property type="entry name" value="HAMP domain in histidine kinase"/>
    <property type="match status" value="1"/>
</dbReference>
<keyword evidence="11 16" id="KW-1133">Transmembrane helix</keyword>
<dbReference type="Gene3D" id="1.20.5.1930">
    <property type="match status" value="1"/>
</dbReference>
<dbReference type="Pfam" id="PF07730">
    <property type="entry name" value="HisKA_3"/>
    <property type="match status" value="1"/>
</dbReference>
<dbReference type="SUPFAM" id="SSF55874">
    <property type="entry name" value="ATPase domain of HSP90 chaperone/DNA topoisomerase II/histidine kinase"/>
    <property type="match status" value="1"/>
</dbReference>
<keyword evidence="8 14" id="KW-0547">Nucleotide-binding</keyword>
<evidence type="ECO:0000256" key="3">
    <source>
        <dbReference type="ARBA" id="ARBA00022475"/>
    </source>
</evidence>
<dbReference type="CDD" id="cd06225">
    <property type="entry name" value="HAMP"/>
    <property type="match status" value="1"/>
</dbReference>
<keyword evidence="6 14" id="KW-0808">Transferase</keyword>
<dbReference type="Gene3D" id="3.30.450.40">
    <property type="match status" value="1"/>
</dbReference>
<dbReference type="EMBL" id="JASVDS010000007">
    <property type="protein sequence ID" value="MDL5034218.1"/>
    <property type="molecule type" value="Genomic_DNA"/>
</dbReference>
<sequence length="654" mass="71420">MRTLFRSLAGKLALIQTTFLTVALAAIAFTLWVSWQLEGGAGAINEAGRMRMMTYRLALAHERGDYGEVAGGVEVFDDMVASLRQGDPSRPLFIPDNQACADRFNEVAAAWIPLRQQLLKPGERAQLRVQSDQFVSTVDGFVSAIERTISTRTALLGGMCFGLVVLVVGASVVFVSGTLVWIVRPLQRLRDGLATMAARDFSPRIDERNSVEEFSSLAQGFNTMADALQRSYQGLEAKVAEKTASLAQQNERLAALYDVALMASHGSDDRALLANDFAAKIARVAGADAAAVRLANEDGDRLLLLGQTRLPQRMSEAERCVHLGDCACGEHLQTQVGARVIPIRQLGRQALGFCEQAGYQTVIALPMRSGPRTLGEVELFFYGEKRPTEAESQLLDALVGHFGTLLDNLRLAARDREMAVSEERNLLAQELHDSIAQSLAFLKIQVQLLRGGLARQRPQDVEAALTEIDTGVRESYADVRELLLHFRTRPGHEDIEHALRTTLSKFELQSGIQAQLVVQGSGVPLPPDQQIQVLHVVQEALSNVRKHAGAKLVEVRVLQEPTWRFEVSDDGRGFDTENGRFDETHVGLRIMRERAQRIGAHVSIRPREAGGTIVALELPRTGLDAGALTRDAALQADENASRAAQVLLPAGGLA</sequence>
<keyword evidence="13 14" id="KW-0472">Membrane</keyword>
<dbReference type="SMART" id="SM00387">
    <property type="entry name" value="HATPase_c"/>
    <property type="match status" value="1"/>
</dbReference>
<accession>A0ABT7LN08</accession>
<comment type="subcellular location">
    <subcellularLocation>
        <location evidence="2">Cell inner membrane</location>
        <topology evidence="2">Multi-pass membrane protein</topology>
    </subcellularLocation>
</comment>
<dbReference type="InterPro" id="IPR003594">
    <property type="entry name" value="HATPase_dom"/>
</dbReference>
<dbReference type="InterPro" id="IPR003660">
    <property type="entry name" value="HAMP_dom"/>
</dbReference>
<evidence type="ECO:0000256" key="12">
    <source>
        <dbReference type="ARBA" id="ARBA00023012"/>
    </source>
</evidence>
<dbReference type="SMART" id="SM00304">
    <property type="entry name" value="HAMP"/>
    <property type="match status" value="1"/>
</dbReference>
<keyword evidence="15" id="KW-0175">Coiled coil</keyword>
<evidence type="ECO:0000259" key="17">
    <source>
        <dbReference type="PROSITE" id="PS50885"/>
    </source>
</evidence>
<evidence type="ECO:0000256" key="16">
    <source>
        <dbReference type="SAM" id="Phobius"/>
    </source>
</evidence>
<dbReference type="PIRSF" id="PIRSF003167">
    <property type="entry name" value="STHK_NarX/NarQ"/>
    <property type="match status" value="1"/>
</dbReference>
<protein>
    <recommendedName>
        <fullName evidence="14">Sensor protein</fullName>
        <ecNumber evidence="14">2.7.13.3</ecNumber>
    </recommendedName>
</protein>
<feature type="coiled-coil region" evidence="15">
    <location>
        <begin position="225"/>
        <end position="252"/>
    </location>
</feature>
<dbReference type="InterPro" id="IPR050482">
    <property type="entry name" value="Sensor_HK_TwoCompSys"/>
</dbReference>
<dbReference type="Pfam" id="PF02518">
    <property type="entry name" value="HATPase_c"/>
    <property type="match status" value="1"/>
</dbReference>
<evidence type="ECO:0000313" key="19">
    <source>
        <dbReference type="Proteomes" id="UP001238603"/>
    </source>
</evidence>
<dbReference type="Gene3D" id="3.30.565.10">
    <property type="entry name" value="Histidine kinase-like ATPase, C-terminal domain"/>
    <property type="match status" value="1"/>
</dbReference>
<dbReference type="PANTHER" id="PTHR24421">
    <property type="entry name" value="NITRATE/NITRITE SENSOR PROTEIN NARX-RELATED"/>
    <property type="match status" value="1"/>
</dbReference>
<name>A0ABT7LN08_9BURK</name>
<feature type="transmembrane region" description="Helical" evidence="16">
    <location>
        <begin position="155"/>
        <end position="183"/>
    </location>
</feature>
<evidence type="ECO:0000256" key="1">
    <source>
        <dbReference type="ARBA" id="ARBA00000085"/>
    </source>
</evidence>
<dbReference type="PROSITE" id="PS50885">
    <property type="entry name" value="HAMP"/>
    <property type="match status" value="1"/>
</dbReference>
<reference evidence="18 19" key="1">
    <citation type="submission" date="2023-06" db="EMBL/GenBank/DDBJ databases">
        <title>Pelomonas sp. APW6 16S ribosomal RNA gene genome sequencing and assembly.</title>
        <authorList>
            <person name="Woo H."/>
        </authorList>
    </citation>
    <scope>NUCLEOTIDE SEQUENCE [LARGE SCALE GENOMIC DNA]</scope>
    <source>
        <strain evidence="18 19">APW6</strain>
    </source>
</reference>
<keyword evidence="3 14" id="KW-1003">Cell membrane</keyword>
<keyword evidence="9 14" id="KW-0418">Kinase</keyword>
<evidence type="ECO:0000256" key="8">
    <source>
        <dbReference type="ARBA" id="ARBA00022741"/>
    </source>
</evidence>
<dbReference type="InterPro" id="IPR016380">
    <property type="entry name" value="Sig_transdc_His_kin_NarX/NarQ"/>
</dbReference>
<gene>
    <name evidence="18" type="ORF">QRD43_20120</name>
</gene>
<feature type="transmembrane region" description="Helical" evidence="16">
    <location>
        <begin position="12"/>
        <end position="35"/>
    </location>
</feature>
<evidence type="ECO:0000256" key="13">
    <source>
        <dbReference type="ARBA" id="ARBA00023136"/>
    </source>
</evidence>
<evidence type="ECO:0000313" key="18">
    <source>
        <dbReference type="EMBL" id="MDL5034218.1"/>
    </source>
</evidence>
<keyword evidence="19" id="KW-1185">Reference proteome</keyword>
<dbReference type="Gene3D" id="1.20.120.960">
    <property type="entry name" value="Histidine kinase NarX, sensor domain"/>
    <property type="match status" value="1"/>
</dbReference>
<dbReference type="Pfam" id="PF00672">
    <property type="entry name" value="HAMP"/>
    <property type="match status" value="1"/>
</dbReference>
<evidence type="ECO:0000256" key="6">
    <source>
        <dbReference type="ARBA" id="ARBA00022679"/>
    </source>
</evidence>
<dbReference type="Proteomes" id="UP001238603">
    <property type="component" value="Unassembled WGS sequence"/>
</dbReference>
<evidence type="ECO:0000256" key="10">
    <source>
        <dbReference type="ARBA" id="ARBA00022840"/>
    </source>
</evidence>
<evidence type="ECO:0000256" key="4">
    <source>
        <dbReference type="ARBA" id="ARBA00022519"/>
    </source>
</evidence>
<proteinExistence type="predicted"/>
<dbReference type="PANTHER" id="PTHR24421:SF10">
    <property type="entry name" value="NITRATE_NITRITE SENSOR PROTEIN NARQ"/>
    <property type="match status" value="1"/>
</dbReference>
<keyword evidence="5" id="KW-0597">Phosphoprotein</keyword>
<keyword evidence="4 14" id="KW-0997">Cell inner membrane</keyword>
<dbReference type="InterPro" id="IPR011712">
    <property type="entry name" value="Sig_transdc_His_kin_sub3_dim/P"/>
</dbReference>
<dbReference type="CDD" id="cd16917">
    <property type="entry name" value="HATPase_UhpB-NarQ-NarX-like"/>
    <property type="match status" value="1"/>
</dbReference>
<dbReference type="InterPro" id="IPR042295">
    <property type="entry name" value="NarX-like_N_sf"/>
</dbReference>
<dbReference type="InterPro" id="IPR036890">
    <property type="entry name" value="HATPase_C_sf"/>
</dbReference>
<evidence type="ECO:0000256" key="15">
    <source>
        <dbReference type="SAM" id="Coils"/>
    </source>
</evidence>
<dbReference type="Pfam" id="PF13675">
    <property type="entry name" value="PilJ"/>
    <property type="match status" value="1"/>
</dbReference>
<dbReference type="InterPro" id="IPR029095">
    <property type="entry name" value="NarX-like_N"/>
</dbReference>
<evidence type="ECO:0000256" key="7">
    <source>
        <dbReference type="ARBA" id="ARBA00022692"/>
    </source>
</evidence>
<evidence type="ECO:0000256" key="11">
    <source>
        <dbReference type="ARBA" id="ARBA00022989"/>
    </source>
</evidence>
<dbReference type="EC" id="2.7.13.3" evidence="14"/>
<evidence type="ECO:0000256" key="14">
    <source>
        <dbReference type="PIRNR" id="PIRNR003167"/>
    </source>
</evidence>
<dbReference type="RefSeq" id="WP_285984291.1">
    <property type="nucleotide sequence ID" value="NZ_JASVDS010000007.1"/>
</dbReference>
<comment type="catalytic activity">
    <reaction evidence="1 14">
        <text>ATP + protein L-histidine = ADP + protein N-phospho-L-histidine.</text>
        <dbReference type="EC" id="2.7.13.3"/>
    </reaction>
</comment>
<organism evidence="18 19">
    <name type="scientific">Roseateles subflavus</name>
    <dbReference type="NCBI Taxonomy" id="3053353"/>
    <lineage>
        <taxon>Bacteria</taxon>
        <taxon>Pseudomonadati</taxon>
        <taxon>Pseudomonadota</taxon>
        <taxon>Betaproteobacteria</taxon>
        <taxon>Burkholderiales</taxon>
        <taxon>Sphaerotilaceae</taxon>
        <taxon>Roseateles</taxon>
    </lineage>
</organism>